<dbReference type="GO" id="GO:0071111">
    <property type="term" value="F:cyclic-guanylate-specific phosphodiesterase activity"/>
    <property type="evidence" value="ECO:0007669"/>
    <property type="project" value="InterPro"/>
</dbReference>
<dbReference type="HOGENOM" id="CLU_000445_70_50_5"/>
<dbReference type="PANTHER" id="PTHR33121:SF70">
    <property type="entry name" value="SIGNALING PROTEIN YKOW"/>
    <property type="match status" value="1"/>
</dbReference>
<dbReference type="InterPro" id="IPR035919">
    <property type="entry name" value="EAL_sf"/>
</dbReference>
<dbReference type="SUPFAM" id="SSF141868">
    <property type="entry name" value="EAL domain-like"/>
    <property type="match status" value="1"/>
</dbReference>
<reference evidence="2 3" key="1">
    <citation type="journal article" date="2010" name="J. Bacteriol.">
        <title>Genome sequences of Oceanicola granulosus HTCC2516(T) and Oceanicola batsensis HTCC2597(TDelta).</title>
        <authorList>
            <person name="Thrash J.C."/>
            <person name="Cho J.C."/>
            <person name="Vergin K.L."/>
            <person name="Giovannoni S.J."/>
        </authorList>
    </citation>
    <scope>NUCLEOTIDE SEQUENCE [LARGE SCALE GENOMIC DNA]</scope>
    <source>
        <strain evidence="3">ATCC BAA-861 / DSM 15982 / KCTC 12143 / HTCC2516</strain>
    </source>
</reference>
<dbReference type="CDD" id="cd01948">
    <property type="entry name" value="EAL"/>
    <property type="match status" value="1"/>
</dbReference>
<dbReference type="PANTHER" id="PTHR33121">
    <property type="entry name" value="CYCLIC DI-GMP PHOSPHODIESTERASE PDEF"/>
    <property type="match status" value="1"/>
</dbReference>
<dbReference type="RefSeq" id="WP_007256870.1">
    <property type="nucleotide sequence ID" value="NZ_CH724109.1"/>
</dbReference>
<evidence type="ECO:0000313" key="3">
    <source>
        <dbReference type="Proteomes" id="UP000003635"/>
    </source>
</evidence>
<comment type="caution">
    <text evidence="2">The sequence shown here is derived from an EMBL/GenBank/DDBJ whole genome shotgun (WGS) entry which is preliminary data.</text>
</comment>
<dbReference type="STRING" id="314256.OG2516_16561"/>
<keyword evidence="3" id="KW-1185">Reference proteome</keyword>
<organism evidence="2 3">
    <name type="scientific">Oceanicola granulosus (strain ATCC BAA-861 / DSM 15982 / KCTC 12143 / HTCC2516)</name>
    <dbReference type="NCBI Taxonomy" id="314256"/>
    <lineage>
        <taxon>Bacteria</taxon>
        <taxon>Pseudomonadati</taxon>
        <taxon>Pseudomonadota</taxon>
        <taxon>Alphaproteobacteria</taxon>
        <taxon>Rhodobacterales</taxon>
        <taxon>Roseobacteraceae</taxon>
        <taxon>Oceanicola</taxon>
    </lineage>
</organism>
<dbReference type="InterPro" id="IPR050706">
    <property type="entry name" value="Cyclic-di-GMP_PDE-like"/>
</dbReference>
<dbReference type="Gene3D" id="3.20.20.450">
    <property type="entry name" value="EAL domain"/>
    <property type="match status" value="1"/>
</dbReference>
<protein>
    <submittedName>
        <fullName evidence="2">EAL domain protein</fullName>
    </submittedName>
</protein>
<name>Q2CCH1_OCEGH</name>
<dbReference type="Proteomes" id="UP000003635">
    <property type="component" value="Unassembled WGS sequence"/>
</dbReference>
<dbReference type="InterPro" id="IPR001633">
    <property type="entry name" value="EAL_dom"/>
</dbReference>
<dbReference type="OrthoDB" id="23692at2"/>
<dbReference type="EMBL" id="AAOT01000030">
    <property type="protein sequence ID" value="EAR50347.1"/>
    <property type="molecule type" value="Genomic_DNA"/>
</dbReference>
<dbReference type="eggNOG" id="COG2200">
    <property type="taxonomic scope" value="Bacteria"/>
</dbReference>
<accession>Q2CCH1</accession>
<dbReference type="Pfam" id="PF00563">
    <property type="entry name" value="EAL"/>
    <property type="match status" value="1"/>
</dbReference>
<feature type="domain" description="EAL" evidence="1">
    <location>
        <begin position="25"/>
        <end position="264"/>
    </location>
</feature>
<gene>
    <name evidence="2" type="ORF">OG2516_16561</name>
</gene>
<evidence type="ECO:0000259" key="1">
    <source>
        <dbReference type="PROSITE" id="PS50883"/>
    </source>
</evidence>
<dbReference type="PROSITE" id="PS50883">
    <property type="entry name" value="EAL"/>
    <property type="match status" value="1"/>
</dbReference>
<sequence length="264" mass="28324">MRQLDTTLHAQQVRTPLDYAMSARDRDTPAMVAQALRAGACALALQPVVTAPGREVAFHEGLIRLTDPGGRVLPAAAFMGAVEETATGRDLDAASLGLALGLLRARPGMRLSVNVSARSLGDSAFRAVLAELVADDGTLGERLILEICERSAMLLPEIVARFMEELQPQGVAFALDDFGGGFLSFRHLRRFFFDLVKIDRGFISGIDGDADNQVLVRALLGVAHQFDAFVVAPGVERAEEAAWLEAAGVDCLQGYFFGAPKVTR</sequence>
<dbReference type="SMART" id="SM00052">
    <property type="entry name" value="EAL"/>
    <property type="match status" value="1"/>
</dbReference>
<evidence type="ECO:0000313" key="2">
    <source>
        <dbReference type="EMBL" id="EAR50347.1"/>
    </source>
</evidence>
<dbReference type="AlphaFoldDB" id="Q2CCH1"/>
<proteinExistence type="predicted"/>